<proteinExistence type="predicted"/>
<dbReference type="GO" id="GO:0005829">
    <property type="term" value="C:cytosol"/>
    <property type="evidence" value="ECO:0007669"/>
    <property type="project" value="TreeGrafter"/>
</dbReference>
<accession>A0AA37SY91</accession>
<comment type="caution">
    <text evidence="5">The sequence shown here is derived from an EMBL/GenBank/DDBJ whole genome shotgun (WGS) entry which is preliminary data.</text>
</comment>
<evidence type="ECO:0000313" key="6">
    <source>
        <dbReference type="Proteomes" id="UP001156601"/>
    </source>
</evidence>
<dbReference type="Gene3D" id="3.40.50.360">
    <property type="match status" value="1"/>
</dbReference>
<protein>
    <submittedName>
        <fullName evidence="5">Protein MioC</fullName>
    </submittedName>
</protein>
<keyword evidence="6" id="KW-1185">Reference proteome</keyword>
<name>A0AA37SY91_9ALTE</name>
<dbReference type="Pfam" id="PF00258">
    <property type="entry name" value="Flavodoxin_1"/>
    <property type="match status" value="1"/>
</dbReference>
<dbReference type="GO" id="GO:0016491">
    <property type="term" value="F:oxidoreductase activity"/>
    <property type="evidence" value="ECO:0007669"/>
    <property type="project" value="TreeGrafter"/>
</dbReference>
<dbReference type="PROSITE" id="PS50902">
    <property type="entry name" value="FLAVODOXIN_LIKE"/>
    <property type="match status" value="1"/>
</dbReference>
<evidence type="ECO:0000259" key="4">
    <source>
        <dbReference type="PROSITE" id="PS50902"/>
    </source>
</evidence>
<dbReference type="SUPFAM" id="SSF52218">
    <property type="entry name" value="Flavoproteins"/>
    <property type="match status" value="1"/>
</dbReference>
<evidence type="ECO:0000313" key="5">
    <source>
        <dbReference type="EMBL" id="GLR71272.1"/>
    </source>
</evidence>
<keyword evidence="2" id="KW-0285">Flavoprotein</keyword>
<feature type="domain" description="Flavodoxin-like" evidence="4">
    <location>
        <begin position="3"/>
        <end position="140"/>
    </location>
</feature>
<reference evidence="5" key="1">
    <citation type="journal article" date="2014" name="Int. J. Syst. Evol. Microbiol.">
        <title>Complete genome sequence of Corynebacterium casei LMG S-19264T (=DSM 44701T), isolated from a smear-ripened cheese.</title>
        <authorList>
            <consortium name="US DOE Joint Genome Institute (JGI-PGF)"/>
            <person name="Walter F."/>
            <person name="Albersmeier A."/>
            <person name="Kalinowski J."/>
            <person name="Ruckert C."/>
        </authorList>
    </citation>
    <scope>NUCLEOTIDE SEQUENCE</scope>
    <source>
        <strain evidence="5">NBRC 110023</strain>
    </source>
</reference>
<dbReference type="PANTHER" id="PTHR19384:SF128">
    <property type="entry name" value="NADPH OXIDOREDUCTASE A"/>
    <property type="match status" value="1"/>
</dbReference>
<dbReference type="GO" id="GO:0010181">
    <property type="term" value="F:FMN binding"/>
    <property type="evidence" value="ECO:0007669"/>
    <property type="project" value="InterPro"/>
</dbReference>
<evidence type="ECO:0000256" key="2">
    <source>
        <dbReference type="ARBA" id="ARBA00022630"/>
    </source>
</evidence>
<organism evidence="5 6">
    <name type="scientific">Agaribacter marinus</name>
    <dbReference type="NCBI Taxonomy" id="1431249"/>
    <lineage>
        <taxon>Bacteria</taxon>
        <taxon>Pseudomonadati</taxon>
        <taxon>Pseudomonadota</taxon>
        <taxon>Gammaproteobacteria</taxon>
        <taxon>Alteromonadales</taxon>
        <taxon>Alteromonadaceae</taxon>
        <taxon>Agaribacter</taxon>
    </lineage>
</organism>
<dbReference type="InterPro" id="IPR029039">
    <property type="entry name" value="Flavoprotein-like_sf"/>
</dbReference>
<comment type="cofactor">
    <cofactor evidence="1">
        <name>FMN</name>
        <dbReference type="ChEBI" id="CHEBI:58210"/>
    </cofactor>
</comment>
<sequence length="143" mass="15629">MDIEIVIGSVLGASEYVAEALDEYLQTKGHNCKLHFTPSYDEINFSNVIIIVTSTHGAGDLPDNIQAFANSLKDASLSGCKYILIGLGDTSYDTFCDGARKMESLLSNAAATIIHPPLFIDVLQHPVPEEFALEWLEQVVDKL</sequence>
<dbReference type="RefSeq" id="WP_284217633.1">
    <property type="nucleotide sequence ID" value="NZ_BSOT01000006.1"/>
</dbReference>
<dbReference type="Proteomes" id="UP001156601">
    <property type="component" value="Unassembled WGS sequence"/>
</dbReference>
<evidence type="ECO:0000256" key="1">
    <source>
        <dbReference type="ARBA" id="ARBA00001917"/>
    </source>
</evidence>
<evidence type="ECO:0000256" key="3">
    <source>
        <dbReference type="ARBA" id="ARBA00022643"/>
    </source>
</evidence>
<reference evidence="5" key="2">
    <citation type="submission" date="2023-01" db="EMBL/GenBank/DDBJ databases">
        <title>Draft genome sequence of Agaribacter marinus strain NBRC 110023.</title>
        <authorList>
            <person name="Sun Q."/>
            <person name="Mori K."/>
        </authorList>
    </citation>
    <scope>NUCLEOTIDE SEQUENCE</scope>
    <source>
        <strain evidence="5">NBRC 110023</strain>
    </source>
</reference>
<dbReference type="GO" id="GO:0050660">
    <property type="term" value="F:flavin adenine dinucleotide binding"/>
    <property type="evidence" value="ECO:0007669"/>
    <property type="project" value="TreeGrafter"/>
</dbReference>
<dbReference type="PANTHER" id="PTHR19384">
    <property type="entry name" value="NITRIC OXIDE SYNTHASE-RELATED"/>
    <property type="match status" value="1"/>
</dbReference>
<gene>
    <name evidence="5" type="primary">mioC</name>
    <name evidence="5" type="ORF">GCM10007852_21800</name>
</gene>
<dbReference type="NCBIfam" id="NF006531">
    <property type="entry name" value="PRK09004.1"/>
    <property type="match status" value="1"/>
</dbReference>
<dbReference type="EMBL" id="BSOT01000006">
    <property type="protein sequence ID" value="GLR71272.1"/>
    <property type="molecule type" value="Genomic_DNA"/>
</dbReference>
<dbReference type="AlphaFoldDB" id="A0AA37SY91"/>
<dbReference type="InterPro" id="IPR008254">
    <property type="entry name" value="Flavodoxin/NO_synth"/>
</dbReference>
<keyword evidence="3" id="KW-0288">FMN</keyword>